<gene>
    <name evidence="1" type="ORF">ACFSJF_06550</name>
</gene>
<accession>A0ABW4VW87</accession>
<reference evidence="2" key="1">
    <citation type="journal article" date="2019" name="Int. J. Syst. Evol. Microbiol.">
        <title>The Global Catalogue of Microorganisms (GCM) 10K type strain sequencing project: providing services to taxonomists for standard genome sequencing and annotation.</title>
        <authorList>
            <consortium name="The Broad Institute Genomics Platform"/>
            <consortium name="The Broad Institute Genome Sequencing Center for Infectious Disease"/>
            <person name="Wu L."/>
            <person name="Ma J."/>
        </authorList>
    </citation>
    <scope>NUCLEOTIDE SEQUENCE [LARGE SCALE GENOMIC DNA]</scope>
    <source>
        <strain evidence="2">R28</strain>
    </source>
</reference>
<evidence type="ECO:0000313" key="2">
    <source>
        <dbReference type="Proteomes" id="UP001597383"/>
    </source>
</evidence>
<dbReference type="EMBL" id="JBHUHQ010000013">
    <property type="protein sequence ID" value="MFD2043914.1"/>
    <property type="molecule type" value="Genomic_DNA"/>
</dbReference>
<sequence length="67" mass="7476">MTVGSQVKASYSSLKSVEASLETLALQSNEKEAAEAFKKAEAIIKEIKQDLDQQVIFLSQEEPQYKQ</sequence>
<dbReference type="InterPro" id="IPR012452">
    <property type="entry name" value="DUF1657"/>
</dbReference>
<evidence type="ECO:0000313" key="1">
    <source>
        <dbReference type="EMBL" id="MFD2043914.1"/>
    </source>
</evidence>
<dbReference type="Pfam" id="PF07870">
    <property type="entry name" value="DUF1657"/>
    <property type="match status" value="1"/>
</dbReference>
<proteinExistence type="predicted"/>
<organism evidence="1 2">
    <name type="scientific">Ornithinibacillus salinisoli</name>
    <dbReference type="NCBI Taxonomy" id="1848459"/>
    <lineage>
        <taxon>Bacteria</taxon>
        <taxon>Bacillati</taxon>
        <taxon>Bacillota</taxon>
        <taxon>Bacilli</taxon>
        <taxon>Bacillales</taxon>
        <taxon>Bacillaceae</taxon>
        <taxon>Ornithinibacillus</taxon>
    </lineage>
</organism>
<dbReference type="RefSeq" id="WP_377555488.1">
    <property type="nucleotide sequence ID" value="NZ_JBHUHQ010000013.1"/>
</dbReference>
<comment type="caution">
    <text evidence="1">The sequence shown here is derived from an EMBL/GenBank/DDBJ whole genome shotgun (WGS) entry which is preliminary data.</text>
</comment>
<keyword evidence="2" id="KW-1185">Reference proteome</keyword>
<name>A0ABW4VW87_9BACI</name>
<protein>
    <submittedName>
        <fullName evidence="1">DUF1657 domain-containing protein</fullName>
    </submittedName>
</protein>
<dbReference type="Proteomes" id="UP001597383">
    <property type="component" value="Unassembled WGS sequence"/>
</dbReference>